<organism evidence="1 2">
    <name type="scientific">Maribacter litoralis</name>
    <dbReference type="NCBI Taxonomy" id="2059726"/>
    <lineage>
        <taxon>Bacteria</taxon>
        <taxon>Pseudomonadati</taxon>
        <taxon>Bacteroidota</taxon>
        <taxon>Flavobacteriia</taxon>
        <taxon>Flavobacteriales</taxon>
        <taxon>Flavobacteriaceae</taxon>
        <taxon>Maribacter</taxon>
    </lineage>
</organism>
<keyword evidence="2" id="KW-1185">Reference proteome</keyword>
<name>A0A653URY3_9FLAO</name>
<dbReference type="Proteomes" id="UP000430202">
    <property type="component" value="Unassembled WGS sequence"/>
</dbReference>
<accession>A0A653URY3</accession>
<evidence type="ECO:0000313" key="1">
    <source>
        <dbReference type="EMBL" id="VXB96483.1"/>
    </source>
</evidence>
<dbReference type="AlphaFoldDB" id="A0A653URY3"/>
<reference evidence="1 2" key="1">
    <citation type="submission" date="2019-10" db="EMBL/GenBank/DDBJ databases">
        <authorList>
            <person name="Karimi E."/>
        </authorList>
    </citation>
    <scope>NUCLEOTIDE SEQUENCE [LARGE SCALE GENOMIC DNA]</scope>
    <source>
        <strain evidence="1">Maribacter sp. 151</strain>
    </source>
</reference>
<evidence type="ECO:0000313" key="2">
    <source>
        <dbReference type="Proteomes" id="UP000430202"/>
    </source>
</evidence>
<dbReference type="EMBL" id="CABWLR010000005">
    <property type="protein sequence ID" value="VXB96483.1"/>
    <property type="molecule type" value="Genomic_DNA"/>
</dbReference>
<gene>
    <name evidence="1" type="ORF">MARI151_50236</name>
</gene>
<sequence>MNITPLTKLKFFLILLLVIGCAEKKPRNKTGECKDKPVTKAYTGTASVSQGIATTIAEDLYLCDRGRKTDVGEITSSDGKNGPQLQKPIIRMTVLRMPLIYITHAFADSRWLDANRFR</sequence>
<dbReference type="RefSeq" id="WP_201304116.1">
    <property type="nucleotide sequence ID" value="NZ_LR733271.1"/>
</dbReference>
<protein>
    <submittedName>
        <fullName evidence="1">Uncharacterized protein</fullName>
    </submittedName>
</protein>
<proteinExistence type="predicted"/>